<organism evidence="7 8">
    <name type="scientific">Sutterella parvirubra YIT 11816</name>
    <dbReference type="NCBI Taxonomy" id="762967"/>
    <lineage>
        <taxon>Bacteria</taxon>
        <taxon>Pseudomonadati</taxon>
        <taxon>Pseudomonadota</taxon>
        <taxon>Betaproteobacteria</taxon>
        <taxon>Burkholderiales</taxon>
        <taxon>Sutterellaceae</taxon>
        <taxon>Sutterella</taxon>
    </lineage>
</organism>
<keyword evidence="4 6" id="KW-0998">Cell outer membrane</keyword>
<dbReference type="RefSeq" id="WP_008542238.1">
    <property type="nucleotide sequence ID" value="NZ_JH604959.1"/>
</dbReference>
<dbReference type="AlphaFoldDB" id="H3KF19"/>
<keyword evidence="5 6" id="KW-0449">Lipoprotein</keyword>
<dbReference type="Proteomes" id="UP000004956">
    <property type="component" value="Unassembled WGS sequence"/>
</dbReference>
<dbReference type="GO" id="GO:0001530">
    <property type="term" value="F:lipopolysaccharide binding"/>
    <property type="evidence" value="ECO:0007669"/>
    <property type="project" value="TreeGrafter"/>
</dbReference>
<comment type="function">
    <text evidence="6">Together with LptD, is involved in the assembly of lipopolysaccharide (LPS) at the surface of the outer membrane. Required for the proper assembly of LptD. Binds LPS and may serve as the LPS recognition site at the outer membrane.</text>
</comment>
<keyword evidence="3 6" id="KW-0564">Palmitate</keyword>
<keyword evidence="1 6" id="KW-0732">Signal</keyword>
<dbReference type="PROSITE" id="PS51257">
    <property type="entry name" value="PROKAR_LIPOPROTEIN"/>
    <property type="match status" value="1"/>
</dbReference>
<dbReference type="GO" id="GO:0009279">
    <property type="term" value="C:cell outer membrane"/>
    <property type="evidence" value="ECO:0007669"/>
    <property type="project" value="UniProtKB-SubCell"/>
</dbReference>
<reference evidence="7 8" key="1">
    <citation type="submission" date="2011-11" db="EMBL/GenBank/DDBJ databases">
        <authorList>
            <person name="Weinstock G."/>
            <person name="Sodergren E."/>
            <person name="Clifton S."/>
            <person name="Fulton L."/>
            <person name="Fulton B."/>
            <person name="Courtney L."/>
            <person name="Fronick C."/>
            <person name="Harrison M."/>
            <person name="Strong C."/>
            <person name="Farmer C."/>
            <person name="Delahaunty K."/>
            <person name="Markovic C."/>
            <person name="Hall O."/>
            <person name="Minx P."/>
            <person name="Tomlinson C."/>
            <person name="Mitreva M."/>
            <person name="Hou S."/>
            <person name="Chen J."/>
            <person name="Wollam A."/>
            <person name="Pepin K.H."/>
            <person name="Johnson M."/>
            <person name="Bhonagiri V."/>
            <person name="Zhang X."/>
            <person name="Suruliraj S."/>
            <person name="Warren W."/>
            <person name="Chinwalla A."/>
            <person name="Mardis E.R."/>
            <person name="Wilson R.K."/>
        </authorList>
    </citation>
    <scope>NUCLEOTIDE SEQUENCE [LARGE SCALE GENOMIC DNA]</scope>
    <source>
        <strain evidence="7 8">YIT 11816</strain>
    </source>
</reference>
<dbReference type="InterPro" id="IPR007485">
    <property type="entry name" value="LPS_assembly_LptE"/>
</dbReference>
<gene>
    <name evidence="6" type="primary">lptE</name>
    <name evidence="7" type="ORF">HMPREF9440_01336</name>
</gene>
<evidence type="ECO:0000256" key="4">
    <source>
        <dbReference type="ARBA" id="ARBA00023237"/>
    </source>
</evidence>
<comment type="similarity">
    <text evidence="6">Belongs to the LptE lipoprotein family.</text>
</comment>
<dbReference type="PANTHER" id="PTHR38098">
    <property type="entry name" value="LPS-ASSEMBLY LIPOPROTEIN LPTE"/>
    <property type="match status" value="1"/>
</dbReference>
<keyword evidence="2 6" id="KW-0472">Membrane</keyword>
<dbReference type="GO" id="GO:1990351">
    <property type="term" value="C:transporter complex"/>
    <property type="evidence" value="ECO:0007669"/>
    <property type="project" value="TreeGrafter"/>
</dbReference>
<comment type="subcellular location">
    <subcellularLocation>
        <location evidence="6">Cell outer membrane</location>
        <topology evidence="6">Lipid-anchor</topology>
    </subcellularLocation>
</comment>
<accession>H3KF19</accession>
<evidence type="ECO:0000313" key="7">
    <source>
        <dbReference type="EMBL" id="EHY31298.1"/>
    </source>
</evidence>
<evidence type="ECO:0000313" key="8">
    <source>
        <dbReference type="Proteomes" id="UP000004956"/>
    </source>
</evidence>
<dbReference type="PATRIC" id="fig|762967.3.peg.1048"/>
<dbReference type="GO" id="GO:0043165">
    <property type="term" value="P:Gram-negative-bacterium-type cell outer membrane assembly"/>
    <property type="evidence" value="ECO:0007669"/>
    <property type="project" value="UniProtKB-UniRule"/>
</dbReference>
<evidence type="ECO:0000256" key="6">
    <source>
        <dbReference type="HAMAP-Rule" id="MF_01186"/>
    </source>
</evidence>
<dbReference type="OrthoDB" id="5298094at2"/>
<name>H3KF19_9BURK</name>
<keyword evidence="8" id="KW-1185">Reference proteome</keyword>
<dbReference type="HAMAP" id="MF_01186">
    <property type="entry name" value="LPS_assembly_LptE"/>
    <property type="match status" value="1"/>
</dbReference>
<evidence type="ECO:0000256" key="5">
    <source>
        <dbReference type="ARBA" id="ARBA00023288"/>
    </source>
</evidence>
<dbReference type="PANTHER" id="PTHR38098:SF1">
    <property type="entry name" value="LPS-ASSEMBLY LIPOPROTEIN LPTE"/>
    <property type="match status" value="1"/>
</dbReference>
<comment type="subunit">
    <text evidence="6">Component of the lipopolysaccharide transport and assembly complex. Interacts with LptD.</text>
</comment>
<evidence type="ECO:0000256" key="3">
    <source>
        <dbReference type="ARBA" id="ARBA00023139"/>
    </source>
</evidence>
<comment type="caution">
    <text evidence="7">The sequence shown here is derived from an EMBL/GenBank/DDBJ whole genome shotgun (WGS) entry which is preliminary data.</text>
</comment>
<protein>
    <recommendedName>
        <fullName evidence="6">LPS-assembly lipoprotein LptE</fullName>
    </recommendedName>
</protein>
<dbReference type="Gene3D" id="3.30.160.150">
    <property type="entry name" value="Lipoprotein like domain"/>
    <property type="match status" value="1"/>
</dbReference>
<dbReference type="Pfam" id="PF04390">
    <property type="entry name" value="LptE"/>
    <property type="match status" value="1"/>
</dbReference>
<dbReference type="EMBL" id="AFBQ01000184">
    <property type="protein sequence ID" value="EHY31298.1"/>
    <property type="molecule type" value="Genomic_DNA"/>
</dbReference>
<sequence>MHPNLSRRGILAALITAPFLSACGFRLRGSFTAPFETMYLQMTTNTPFHTVLKQSIETGSNVRVVNRPQEAEAILEILRMERSRDVLTFNDTGLAREYELTLDVEFRLTAPDGWEYVPPTRLSSSRDLTYSESEFLSREKEEATLYADMENDVIAQLVRYIEAAKGPDQQ</sequence>
<evidence type="ECO:0000256" key="1">
    <source>
        <dbReference type="ARBA" id="ARBA00022729"/>
    </source>
</evidence>
<dbReference type="HOGENOM" id="CLU_103309_1_0_4"/>
<dbReference type="GO" id="GO:0015920">
    <property type="term" value="P:lipopolysaccharide transport"/>
    <property type="evidence" value="ECO:0007669"/>
    <property type="project" value="TreeGrafter"/>
</dbReference>
<evidence type="ECO:0000256" key="2">
    <source>
        <dbReference type="ARBA" id="ARBA00023136"/>
    </source>
</evidence>
<dbReference type="STRING" id="762967.HMPREF9440_01336"/>
<proteinExistence type="inferred from homology"/>